<organism evidence="2 3">
    <name type="scientific">Staphylotrichum longicolle</name>
    <dbReference type="NCBI Taxonomy" id="669026"/>
    <lineage>
        <taxon>Eukaryota</taxon>
        <taxon>Fungi</taxon>
        <taxon>Dikarya</taxon>
        <taxon>Ascomycota</taxon>
        <taxon>Pezizomycotina</taxon>
        <taxon>Sordariomycetes</taxon>
        <taxon>Sordariomycetidae</taxon>
        <taxon>Sordariales</taxon>
        <taxon>Chaetomiaceae</taxon>
        <taxon>Staphylotrichum</taxon>
    </lineage>
</organism>
<evidence type="ECO:0000313" key="3">
    <source>
        <dbReference type="Proteomes" id="UP001197093"/>
    </source>
</evidence>
<dbReference type="Proteomes" id="UP001197093">
    <property type="component" value="Unassembled WGS sequence"/>
</dbReference>
<reference evidence="2" key="1">
    <citation type="submission" date="2023-02" db="EMBL/GenBank/DDBJ databases">
        <authorList>
            <person name="Palmer J.M."/>
        </authorList>
    </citation>
    <scope>NUCLEOTIDE SEQUENCE</scope>
    <source>
        <strain evidence="2">FW57</strain>
    </source>
</reference>
<evidence type="ECO:0000313" key="2">
    <source>
        <dbReference type="EMBL" id="KAG7293890.1"/>
    </source>
</evidence>
<sequence length="778" mass="85596">MRWIVSKDAEILVAAGMCTSAVAPMESLSLAIQRYIEAARILGSAPLKRPQLVSKRKVKVYTFETNASPSKKEVTNGLGPPFSAELVKPGDAGADTNLVSELRSFGERPLSAIERKEVEVLNLLRAKHTASLTQMMLAIKQLSLTEAQHSIESLQIDRASQVSQLEFYLRLVGEDPKKRIPSPKDAWEDIAQDVDAPSKDDLRMSSCERMEMDLSTAAAALHIVSAGIGGLVAPLCAVPEVETMASPMGVGASIGFGGRHLAAVVQAGSTALKMRAMVVAEAGGLASRKAMLSKQLQECRLQANAKGHEIKAIDKEIEMQRIRVQAAAKDIELQQSRLEDARQMEAWYRSKYTNQQLYGWLEKGLWSLYYEAYTLVMGAARRAEGSLAFEQGRKVSIPRPAGYWDSSRDGLIAADHLWLDLKRLELAHTEGRRHDYQVIKTISLLQIDPLALLRLRFTGSTTFSLGEHLFDMDFPGHYMRRIRSLAVSIPAVIGPHGGVNATLTLQSHKYRVVANAVKGDDYRAADRFAFRYDHVPISSVAISSGSHDAGVFDLSLAGERSMPFEGAGAISTWRIDLPTEVPKFDYETIGDVVFHLQYTALEGGACLKKAANESVRSIARAVQAEGAGQDGFWGIWDLKNDFLNEWHDFSWRLLQARDSKKKGGAAAVTGQPISLKLGNLKDRLPFWSRREPSLVVRSVALLSKNTKLVNALAIEGITSQSLETTDVGVCKMRSWTALAGVTSLDGWEVKVDNKLEVLGETEEKVESVYLLVNYAFKK</sequence>
<name>A0AAD4F6Q9_9PEZI</name>
<accession>A0AAD4F6Q9</accession>
<dbReference type="EMBL" id="JAHCVI010000001">
    <property type="protein sequence ID" value="KAG7293890.1"/>
    <property type="molecule type" value="Genomic_DNA"/>
</dbReference>
<evidence type="ECO:0000259" key="1">
    <source>
        <dbReference type="Pfam" id="PF18276"/>
    </source>
</evidence>
<keyword evidence="3" id="KW-1185">Reference proteome</keyword>
<dbReference type="AlphaFoldDB" id="A0AAD4F6Q9"/>
<dbReference type="InterPro" id="IPR040840">
    <property type="entry name" value="TcA_TcB_BD"/>
</dbReference>
<feature type="domain" description="Tc toxin complex TcA C-terminal TcB-binding" evidence="1">
    <location>
        <begin position="315"/>
        <end position="600"/>
    </location>
</feature>
<gene>
    <name evidence="2" type="ORF">NEMBOFW57_003950</name>
</gene>
<proteinExistence type="predicted"/>
<comment type="caution">
    <text evidence="2">The sequence shown here is derived from an EMBL/GenBank/DDBJ whole genome shotgun (WGS) entry which is preliminary data.</text>
</comment>
<protein>
    <recommendedName>
        <fullName evidence="1">Tc toxin complex TcA C-terminal TcB-binding domain-containing protein</fullName>
    </recommendedName>
</protein>
<dbReference type="Pfam" id="PF18276">
    <property type="entry name" value="TcA_TcB_BD"/>
    <property type="match status" value="1"/>
</dbReference>